<protein>
    <submittedName>
        <fullName evidence="9">Neuroligin-4, Y-linked</fullName>
    </submittedName>
</protein>
<feature type="region of interest" description="Disordered" evidence="4">
    <location>
        <begin position="1154"/>
        <end position="1227"/>
    </location>
</feature>
<feature type="region of interest" description="Disordered" evidence="4">
    <location>
        <begin position="1023"/>
        <end position="1061"/>
    </location>
</feature>
<evidence type="ECO:0000256" key="4">
    <source>
        <dbReference type="SAM" id="MobiDB-lite"/>
    </source>
</evidence>
<evidence type="ECO:0000256" key="6">
    <source>
        <dbReference type="SAM" id="SignalP"/>
    </source>
</evidence>
<feature type="compositionally biased region" description="Low complexity" evidence="4">
    <location>
        <begin position="1154"/>
        <end position="1167"/>
    </location>
</feature>
<feature type="compositionally biased region" description="Gly residues" evidence="4">
    <location>
        <begin position="1095"/>
        <end position="1115"/>
    </location>
</feature>
<keyword evidence="8" id="KW-1185">Reference proteome</keyword>
<evidence type="ECO:0000256" key="2">
    <source>
        <dbReference type="ARBA" id="ARBA00022729"/>
    </source>
</evidence>
<dbReference type="FunCoup" id="A0A6I9VGS6">
    <property type="interactions" value="174"/>
</dbReference>
<feature type="region of interest" description="Disordered" evidence="4">
    <location>
        <begin position="327"/>
        <end position="348"/>
    </location>
</feature>
<dbReference type="InterPro" id="IPR029058">
    <property type="entry name" value="AB_hydrolase_fold"/>
</dbReference>
<organism evidence="8 9">
    <name type="scientific">Bactrocera dorsalis</name>
    <name type="common">Oriental fruit fly</name>
    <name type="synonym">Dacus dorsalis</name>
    <dbReference type="NCBI Taxonomy" id="27457"/>
    <lineage>
        <taxon>Eukaryota</taxon>
        <taxon>Metazoa</taxon>
        <taxon>Ecdysozoa</taxon>
        <taxon>Arthropoda</taxon>
        <taxon>Hexapoda</taxon>
        <taxon>Insecta</taxon>
        <taxon>Pterygota</taxon>
        <taxon>Neoptera</taxon>
        <taxon>Endopterygota</taxon>
        <taxon>Diptera</taxon>
        <taxon>Brachycera</taxon>
        <taxon>Muscomorpha</taxon>
        <taxon>Tephritoidea</taxon>
        <taxon>Tephritidae</taxon>
        <taxon>Bactrocera</taxon>
        <taxon>Bactrocera</taxon>
    </lineage>
</organism>
<feature type="compositionally biased region" description="Low complexity" evidence="4">
    <location>
        <begin position="169"/>
        <end position="192"/>
    </location>
</feature>
<feature type="domain" description="Carboxylesterase type B" evidence="7">
    <location>
        <begin position="206"/>
        <end position="827"/>
    </location>
</feature>
<feature type="compositionally biased region" description="Low complexity" evidence="4">
    <location>
        <begin position="1188"/>
        <end position="1219"/>
    </location>
</feature>
<feature type="chain" id="PRO_5045231729" evidence="6">
    <location>
        <begin position="34"/>
        <end position="1227"/>
    </location>
</feature>
<keyword evidence="2 6" id="KW-0732">Signal</keyword>
<evidence type="ECO:0000259" key="7">
    <source>
        <dbReference type="Pfam" id="PF00135"/>
    </source>
</evidence>
<dbReference type="OrthoDB" id="3200163at2759"/>
<feature type="transmembrane region" description="Helical" evidence="5">
    <location>
        <begin position="939"/>
        <end position="969"/>
    </location>
</feature>
<dbReference type="GeneID" id="105230335"/>
<evidence type="ECO:0000256" key="5">
    <source>
        <dbReference type="SAM" id="Phobius"/>
    </source>
</evidence>
<keyword evidence="5" id="KW-1133">Transmembrane helix</keyword>
<proteinExistence type="inferred from homology"/>
<dbReference type="SUPFAM" id="SSF53474">
    <property type="entry name" value="alpha/beta-Hydrolases"/>
    <property type="match status" value="1"/>
</dbReference>
<feature type="signal peptide" evidence="6">
    <location>
        <begin position="1"/>
        <end position="33"/>
    </location>
</feature>
<sequence>MIMLPRYFYLLETNTTVLSILFLLLACVGGGGGNSGSFATAATATHGANNQNANTRNYSRSGRDITVYGGSSSSSSAVFRALVSASLTDNNNRLQSDAALASEDNSLQMSLVSSPITTASLTANNIFLGPSLSLTSSSAASATSGSGSMLQSASLAGGAGSSSGGVGSAGVSSSGRSSRQNVGGGITNNNVNSHTHGDQLPAQLSSRIIHTRNGAISGVIVQLEGRHLDPVEAYRGIPYASPPVGNLRFMPPVSAAMWSGVKKADRFSPVCPQRLPDIANETAALERMPKGRLEYLKRLLPYLQNQSEDCLYLNIYVPIQVASRDASGSGSSSSGSSNNAGGSSGGGGGQTRYPVVVFVHGESYEWNSGNPYDGSVLASFGQILVVTINYRLGILGFLNANTDRYSKLPANYGLMDIIAALHWLKENIAAFGGDPQSITLAGHGTGAACVHFLISSLAVPEGLLFNRAILMSGSGLAPWSLVSNPAKYAAIVAHHVNCAPDLSHAHLMKCLRDKTLEQLLSVPIRQPEFGFAFGPSIDGVVIDGGDYVPPAPGSAAAQAQASTAAGIGLGGGAGIAAAGGWGTPGQLENIVLMRKTAINKLSRYDLLAGVTRAEAFFSFNSGDVQYGIEADRRSKILKAYVRNTYTYHLNEIFATIVNEYTDWERPVQHPINIRDETLEALSDAQIVAPAAQTVDLHSADHRNSYLYVFDYQTRYGDYPQRQGCIHGEDLPYLFGAPLVGGFSHFTRNYTKTEINLSEVVMLYWSNFVRTGNPNEQMEGEHPGSRQERSRYKTIEWTAYESVHKKYLNFDTKPKLKNHYRAHRLSFWLNLIPDLHKPGGDNVPAAHHQLLDDTDDDVDNNIANDGSVKPLNPPYSPHAGSAALGNFTLFTNQVFSLLNLSSPSSARNGTRYGGKMYGADDNGEAHAAGSGSPPDGQDGFAAYSTALSVTIAIGCSLLILNVLIFAGVYYQRDKTRLSEPRAQTKLKRQENGQMPNNICGDLETLTIHTKNDPATILSHHHALQHQHQLPPPEFADIPHRAPPPPKHLKSLQDASGNISMGGALSAPGSAASGGGMVGGAMGSSGGGGNAAGVGGLGSAGGQGSSGPSGSGGGGSMMGLMPPPHALQVMGNQCGTLTKKSCMKQTQQQQQQQQLVVTHQQHLQNHHNQSMTTALMGGGGGAVGPPPPSVSSAQAHTHANVQQQQQQQHHQQAQLQQIQQHPLMDELRV</sequence>
<evidence type="ECO:0000313" key="9">
    <source>
        <dbReference type="RefSeq" id="XP_011209337.3"/>
    </source>
</evidence>
<name>A0A6I9VGS6_BACDO</name>
<dbReference type="PROSITE" id="PS51257">
    <property type="entry name" value="PROKAR_LIPOPROTEIN"/>
    <property type="match status" value="1"/>
</dbReference>
<dbReference type="InterPro" id="IPR051093">
    <property type="entry name" value="Neuroligin/BSAL"/>
</dbReference>
<dbReference type="PROSITE" id="PS00941">
    <property type="entry name" value="CARBOXYLESTERASE_B_2"/>
    <property type="match status" value="1"/>
</dbReference>
<dbReference type="KEGG" id="bdr:105230335"/>
<dbReference type="RefSeq" id="XP_011209337.3">
    <property type="nucleotide sequence ID" value="XM_011211035.4"/>
</dbReference>
<reference evidence="9" key="2">
    <citation type="submission" date="2025-08" db="UniProtKB">
        <authorList>
            <consortium name="RefSeq"/>
        </authorList>
    </citation>
    <scope>IDENTIFICATION</scope>
    <source>
        <tissue evidence="9">Adult</tissue>
    </source>
</reference>
<comment type="similarity">
    <text evidence="1">Belongs to the type-B carboxylesterase/lipase family.</text>
</comment>
<keyword evidence="3" id="KW-0325">Glycoprotein</keyword>
<dbReference type="Pfam" id="PF00135">
    <property type="entry name" value="COesterase"/>
    <property type="match status" value="1"/>
</dbReference>
<accession>A0A6I9VGS6</accession>
<keyword evidence="5" id="KW-0812">Transmembrane</keyword>
<dbReference type="InterPro" id="IPR002018">
    <property type="entry name" value="CarbesteraseB"/>
</dbReference>
<dbReference type="Proteomes" id="UP001652620">
    <property type="component" value="Chromosome 2"/>
</dbReference>
<gene>
    <name evidence="9" type="primary">LOC105230335</name>
</gene>
<reference evidence="8" key="1">
    <citation type="submission" date="2025-05" db="UniProtKB">
        <authorList>
            <consortium name="RefSeq"/>
        </authorList>
    </citation>
    <scope>NUCLEOTIDE SEQUENCE [LARGE SCALE GENOMIC DNA]</scope>
</reference>
<keyword evidence="5" id="KW-0472">Membrane</keyword>
<dbReference type="Gene3D" id="3.40.50.1820">
    <property type="entry name" value="alpha/beta hydrolase"/>
    <property type="match status" value="1"/>
</dbReference>
<feature type="region of interest" description="Disordered" evidence="4">
    <location>
        <begin position="1095"/>
        <end position="1125"/>
    </location>
</feature>
<dbReference type="PANTHER" id="PTHR43903">
    <property type="entry name" value="NEUROLIGIN"/>
    <property type="match status" value="1"/>
</dbReference>
<dbReference type="InParanoid" id="A0A6I9VGS6"/>
<feature type="region of interest" description="Disordered" evidence="4">
    <location>
        <begin position="164"/>
        <end position="198"/>
    </location>
</feature>
<dbReference type="AlphaFoldDB" id="A0A6I9VGS6"/>
<dbReference type="InterPro" id="IPR019819">
    <property type="entry name" value="Carboxylesterase_B_CS"/>
</dbReference>
<evidence type="ECO:0000313" key="8">
    <source>
        <dbReference type="Proteomes" id="UP001652620"/>
    </source>
</evidence>
<evidence type="ECO:0000256" key="1">
    <source>
        <dbReference type="ARBA" id="ARBA00005964"/>
    </source>
</evidence>
<evidence type="ECO:0000256" key="3">
    <source>
        <dbReference type="ARBA" id="ARBA00023180"/>
    </source>
</evidence>
<feature type="compositionally biased region" description="Low complexity" evidence="4">
    <location>
        <begin position="327"/>
        <end position="341"/>
    </location>
</feature>